<keyword evidence="1" id="KW-0472">Membrane</keyword>
<dbReference type="EMBL" id="JAUSUQ010000007">
    <property type="protein sequence ID" value="MDQ0339422.1"/>
    <property type="molecule type" value="Genomic_DNA"/>
</dbReference>
<dbReference type="InterPro" id="IPR008972">
    <property type="entry name" value="Cupredoxin"/>
</dbReference>
<feature type="domain" description="EfeO-type cupredoxin-like" evidence="2">
    <location>
        <begin position="69"/>
        <end position="135"/>
    </location>
</feature>
<keyword evidence="1" id="KW-1133">Transmembrane helix</keyword>
<keyword evidence="4" id="KW-1185">Reference proteome</keyword>
<evidence type="ECO:0000313" key="3">
    <source>
        <dbReference type="EMBL" id="MDQ0339422.1"/>
    </source>
</evidence>
<reference evidence="3 4" key="1">
    <citation type="submission" date="2023-07" db="EMBL/GenBank/DDBJ databases">
        <title>Genomic Encyclopedia of Type Strains, Phase IV (KMG-IV): sequencing the most valuable type-strain genomes for metagenomic binning, comparative biology and taxonomic classification.</title>
        <authorList>
            <person name="Goeker M."/>
        </authorList>
    </citation>
    <scope>NUCLEOTIDE SEQUENCE [LARGE SCALE GENOMIC DNA]</scope>
    <source>
        <strain evidence="3 4">DSM 17740</strain>
    </source>
</reference>
<proteinExistence type="predicted"/>
<feature type="transmembrane region" description="Helical" evidence="1">
    <location>
        <begin position="9"/>
        <end position="27"/>
    </location>
</feature>
<evidence type="ECO:0000313" key="4">
    <source>
        <dbReference type="Proteomes" id="UP001232445"/>
    </source>
</evidence>
<accession>A0ABU0CWK3</accession>
<name>A0ABU0CWK3_9BACI</name>
<comment type="caution">
    <text evidence="3">The sequence shown here is derived from an EMBL/GenBank/DDBJ whole genome shotgun (WGS) entry which is preliminary data.</text>
</comment>
<dbReference type="SUPFAM" id="SSF49503">
    <property type="entry name" value="Cupredoxins"/>
    <property type="match status" value="1"/>
</dbReference>
<evidence type="ECO:0000256" key="1">
    <source>
        <dbReference type="SAM" id="Phobius"/>
    </source>
</evidence>
<sequence length="150" mass="16264">MVLNGKKLMGWIVVVLVLLLAGSYWFLSNSTGDSVPAGGRDNDVKTFDLVAVEHTGKHPQTGEQMEIYRWDPGLLVVNKGDRVRLNIIGLNGHSHPFTIEGMGVKGEVVKGDVTTVEFVAKKAGTFKIVCLSHTDLSNEGPMIGHIVVLK</sequence>
<organism evidence="3 4">
    <name type="scientific">Caldalkalibacillus uzonensis</name>
    <dbReference type="NCBI Taxonomy" id="353224"/>
    <lineage>
        <taxon>Bacteria</taxon>
        <taxon>Bacillati</taxon>
        <taxon>Bacillota</taxon>
        <taxon>Bacilli</taxon>
        <taxon>Bacillales</taxon>
        <taxon>Bacillaceae</taxon>
        <taxon>Caldalkalibacillus</taxon>
    </lineage>
</organism>
<evidence type="ECO:0000259" key="2">
    <source>
        <dbReference type="Pfam" id="PF13473"/>
    </source>
</evidence>
<keyword evidence="1" id="KW-0812">Transmembrane</keyword>
<protein>
    <submittedName>
        <fullName evidence="3">Heme/copper-type cytochrome/quinol oxidase subunit 2</fullName>
    </submittedName>
</protein>
<dbReference type="Gene3D" id="2.60.40.420">
    <property type="entry name" value="Cupredoxins - blue copper proteins"/>
    <property type="match status" value="1"/>
</dbReference>
<dbReference type="InterPro" id="IPR028096">
    <property type="entry name" value="EfeO_Cupredoxin"/>
</dbReference>
<gene>
    <name evidence="3" type="ORF">J2S00_002209</name>
</gene>
<dbReference type="Proteomes" id="UP001232445">
    <property type="component" value="Unassembled WGS sequence"/>
</dbReference>
<dbReference type="Pfam" id="PF13473">
    <property type="entry name" value="Cupredoxin_1"/>
    <property type="match status" value="1"/>
</dbReference>
<dbReference type="RefSeq" id="WP_307339354.1">
    <property type="nucleotide sequence ID" value="NZ_JAUSUQ010000007.1"/>
</dbReference>